<protein>
    <recommendedName>
        <fullName evidence="3">Transcription factor domain-containing protein</fullName>
    </recommendedName>
</protein>
<dbReference type="PANTHER" id="PTHR37540">
    <property type="entry name" value="TRANSCRIPTION FACTOR (ACR-2), PUTATIVE-RELATED-RELATED"/>
    <property type="match status" value="1"/>
</dbReference>
<dbReference type="Proteomes" id="UP000800200">
    <property type="component" value="Unassembled WGS sequence"/>
</dbReference>
<keyword evidence="2" id="KW-1185">Reference proteome</keyword>
<evidence type="ECO:0000313" key="1">
    <source>
        <dbReference type="EMBL" id="KAF2180089.1"/>
    </source>
</evidence>
<dbReference type="PANTHER" id="PTHR37540:SF9">
    <property type="entry name" value="ZN(2)-C6 FUNGAL-TYPE DOMAIN-CONTAINING PROTEIN"/>
    <property type="match status" value="1"/>
</dbReference>
<proteinExistence type="predicted"/>
<dbReference type="AlphaFoldDB" id="A0A6A6DPF0"/>
<name>A0A6A6DPF0_9PEZI</name>
<gene>
    <name evidence="1" type="ORF">K469DRAFT_753593</name>
</gene>
<evidence type="ECO:0008006" key="3">
    <source>
        <dbReference type="Google" id="ProtNLM"/>
    </source>
</evidence>
<dbReference type="EMBL" id="ML994660">
    <property type="protein sequence ID" value="KAF2180089.1"/>
    <property type="molecule type" value="Genomic_DNA"/>
</dbReference>
<evidence type="ECO:0000313" key="2">
    <source>
        <dbReference type="Proteomes" id="UP000800200"/>
    </source>
</evidence>
<sequence>MFFQFVNNATIDAKARKAIRSHVMRGRNAGKTITRPSRFVHKKNRETRNLLTRQNFEEKESQRANKLFAIHQVVGHQLSSLSFPVKPSRHIREAIHLFFTLVVDAVYPHKYCTPFEPEQTLWLHYMTVDTAYFHCTLSVMAAGNDFYLEQPGPSPFALTHLSETFQLVTAKLSGPEALSDMTVTLVYGLVIYSQLRGENERWRIHMDGLHRLVELRGGLDQFSGSPTLLQKICRADIDFALANGCSTRFSSDQVPFLSARIGRSLISEFHHVSPLPSAFQRLKPSLQLIAIDIMALTDTLNHSTQGRKVDALTYQEALITIFYRLLHTGPWNNIATDCTFDICCYLGILSFMTTLMFQYGRRRLLRPEMLTRRLKAALQHDGYTCDWGGVKLWLLIVGRISILRDEDDSWILSQTADELKKLGIGDWENLSRELNRFPWIETLHGIALRRIWGDRIFNFRIT</sequence>
<accession>A0A6A6DPF0</accession>
<reference evidence="1" key="1">
    <citation type="journal article" date="2020" name="Stud. Mycol.">
        <title>101 Dothideomycetes genomes: a test case for predicting lifestyles and emergence of pathogens.</title>
        <authorList>
            <person name="Haridas S."/>
            <person name="Albert R."/>
            <person name="Binder M."/>
            <person name="Bloem J."/>
            <person name="Labutti K."/>
            <person name="Salamov A."/>
            <person name="Andreopoulos B."/>
            <person name="Baker S."/>
            <person name="Barry K."/>
            <person name="Bills G."/>
            <person name="Bluhm B."/>
            <person name="Cannon C."/>
            <person name="Castanera R."/>
            <person name="Culley D."/>
            <person name="Daum C."/>
            <person name="Ezra D."/>
            <person name="Gonzalez J."/>
            <person name="Henrissat B."/>
            <person name="Kuo A."/>
            <person name="Liang C."/>
            <person name="Lipzen A."/>
            <person name="Lutzoni F."/>
            <person name="Magnuson J."/>
            <person name="Mondo S."/>
            <person name="Nolan M."/>
            <person name="Ohm R."/>
            <person name="Pangilinan J."/>
            <person name="Park H.-J."/>
            <person name="Ramirez L."/>
            <person name="Alfaro M."/>
            <person name="Sun H."/>
            <person name="Tritt A."/>
            <person name="Yoshinaga Y."/>
            <person name="Zwiers L.-H."/>
            <person name="Turgeon B."/>
            <person name="Goodwin S."/>
            <person name="Spatafora J."/>
            <person name="Crous P."/>
            <person name="Grigoriev I."/>
        </authorList>
    </citation>
    <scope>NUCLEOTIDE SEQUENCE</scope>
    <source>
        <strain evidence="1">CBS 207.26</strain>
    </source>
</reference>
<dbReference type="OrthoDB" id="4158087at2759"/>
<organism evidence="1 2">
    <name type="scientific">Zopfia rhizophila CBS 207.26</name>
    <dbReference type="NCBI Taxonomy" id="1314779"/>
    <lineage>
        <taxon>Eukaryota</taxon>
        <taxon>Fungi</taxon>
        <taxon>Dikarya</taxon>
        <taxon>Ascomycota</taxon>
        <taxon>Pezizomycotina</taxon>
        <taxon>Dothideomycetes</taxon>
        <taxon>Dothideomycetes incertae sedis</taxon>
        <taxon>Zopfiaceae</taxon>
        <taxon>Zopfia</taxon>
    </lineage>
</organism>